<accession>A0ACD0WPR5</accession>
<evidence type="ECO:0000313" key="2">
    <source>
        <dbReference type="Proteomes" id="UP000326582"/>
    </source>
</evidence>
<dbReference type="EMBL" id="CP038488">
    <property type="protein sequence ID" value="QFZ29221.1"/>
    <property type="molecule type" value="Genomic_DNA"/>
</dbReference>
<keyword evidence="2" id="KW-1185">Reference proteome</keyword>
<protein>
    <submittedName>
        <fullName evidence="1">Uncharacterized protein</fullName>
    </submittedName>
</protein>
<proteinExistence type="predicted"/>
<sequence length="144" mass="15858">MKISTSFAETPLPSTTQKYLLVLMALLLPPLPIFLLTSPKHTIRTKEFFISFLLTFLMYFAGILYSIYFICFAFPSSKTDGYFRLGDEENQNAPVQAEAAAPAKAAPAETVSQTEGPSDGLPSYEESETPKDIASKVGDHKVQL</sequence>
<dbReference type="Proteomes" id="UP000326582">
    <property type="component" value="Chromosome 5"/>
</dbReference>
<gene>
    <name evidence="1" type="ORF">EJF14_50450</name>
</gene>
<evidence type="ECO:0000313" key="1">
    <source>
        <dbReference type="EMBL" id="QFZ29221.1"/>
    </source>
</evidence>
<name>A0ACD0WPR5_CLALS</name>
<reference evidence="2" key="1">
    <citation type="journal article" date="2019" name="MBio">
        <title>Comparative genomics for the elucidation of multidrug resistance (MDR) in Candida lusitaniae.</title>
        <authorList>
            <person name="Kannan A."/>
            <person name="Asner S.A."/>
            <person name="Trachsel E."/>
            <person name="Kelly S."/>
            <person name="Parker J."/>
            <person name="Sanglard D."/>
        </authorList>
    </citation>
    <scope>NUCLEOTIDE SEQUENCE [LARGE SCALE GENOMIC DNA]</scope>
    <source>
        <strain evidence="2">P1</strain>
    </source>
</reference>
<organism evidence="1 2">
    <name type="scientific">Clavispora lusitaniae</name>
    <name type="common">Candida lusitaniae</name>
    <dbReference type="NCBI Taxonomy" id="36911"/>
    <lineage>
        <taxon>Eukaryota</taxon>
        <taxon>Fungi</taxon>
        <taxon>Dikarya</taxon>
        <taxon>Ascomycota</taxon>
        <taxon>Saccharomycotina</taxon>
        <taxon>Pichiomycetes</taxon>
        <taxon>Metschnikowiaceae</taxon>
        <taxon>Clavispora</taxon>
    </lineage>
</organism>